<dbReference type="GO" id="GO:0060271">
    <property type="term" value="P:cilium assembly"/>
    <property type="evidence" value="ECO:0007669"/>
    <property type="project" value="TreeGrafter"/>
</dbReference>
<feature type="non-terminal residue" evidence="2">
    <location>
        <position position="1"/>
    </location>
</feature>
<sequence length="681" mass="77529">MHQNFIIIELWDKKISGPSDQILGFVKIPLEQFHISFRDKQISRVLLRAQYPVISVDSWMAIIDPFTSTNKSSGEIQVFLAMGTTEQITAVQVTNAGGDLFPSSINNKTTSVIYNNEQSSPTSSVSSPSSLIEHHFEIMIESINGLRAFESMVWGESDCFIQYSFPIEHEQQLTNVNAIKPFKLHTIRTATTLCTSDPTFHDTNKFRYVLSPADALHKYFYAACQSSTPIEASIPFEVWSRFYYPNIRDQLLAKGKLSAAKLCSMTTMMEADINEKSMQSFRIPLEIVRDDPKHEQHHCSSTPVYGGDLLVTVTYKRNVIMRNESQTIPAHLSNDNSQVCISVGVIRACGLKQVAMLQALHDTNFSYPSQVGLNTYAKLTLSFLSDMESRSTKTMGRSFVPDFNQTINFPIPLIWSDHRSRSISLAEMLEHGELKIDLFHKMNSDSQEKKTLDIHICYCKIPLKELLIRHTGIKGWYPLASANSVAHSDLSLDSTDNCVGGIELFVRFGEQDDRHQKDLGCLVKLSIDRIQFPTQLITQADKDRLSVFAQYRFYDKMPIITKRKKATVDRNNVKCDLQFNREHLFLCSEPFLWYLREEKLEIQIWSSENDTYDYSQSLASTTDKLIGSVYVDLNLLCNKNRKSHRLSAILPLFKQGTKDLTGASVQIHLAIDKSKDFNELR</sequence>
<dbReference type="Pfam" id="PF00168">
    <property type="entry name" value="C2"/>
    <property type="match status" value="2"/>
</dbReference>
<evidence type="ECO:0000313" key="3">
    <source>
        <dbReference type="Proteomes" id="UP000681967"/>
    </source>
</evidence>
<dbReference type="Gene3D" id="2.60.40.150">
    <property type="entry name" value="C2 domain"/>
    <property type="match status" value="2"/>
</dbReference>
<dbReference type="Proteomes" id="UP000681967">
    <property type="component" value="Unassembled WGS sequence"/>
</dbReference>
<feature type="domain" description="C2" evidence="1">
    <location>
        <begin position="117"/>
        <end position="272"/>
    </location>
</feature>
<organism evidence="2 3">
    <name type="scientific">Rotaria magnacalcarata</name>
    <dbReference type="NCBI Taxonomy" id="392030"/>
    <lineage>
        <taxon>Eukaryota</taxon>
        <taxon>Metazoa</taxon>
        <taxon>Spiralia</taxon>
        <taxon>Gnathifera</taxon>
        <taxon>Rotifera</taxon>
        <taxon>Eurotatoria</taxon>
        <taxon>Bdelloidea</taxon>
        <taxon>Philodinida</taxon>
        <taxon>Philodinidae</taxon>
        <taxon>Rotaria</taxon>
    </lineage>
</organism>
<dbReference type="GO" id="GO:0005814">
    <property type="term" value="C:centriole"/>
    <property type="evidence" value="ECO:0007669"/>
    <property type="project" value="TreeGrafter"/>
</dbReference>
<dbReference type="PANTHER" id="PTHR21254:SF1">
    <property type="entry name" value="C2 DOMAIN-CONTAINING PROTEIN 3"/>
    <property type="match status" value="1"/>
</dbReference>
<dbReference type="GO" id="GO:0071539">
    <property type="term" value="P:protein localization to centrosome"/>
    <property type="evidence" value="ECO:0007669"/>
    <property type="project" value="TreeGrafter"/>
</dbReference>
<dbReference type="GO" id="GO:0061511">
    <property type="term" value="P:centriole elongation"/>
    <property type="evidence" value="ECO:0007669"/>
    <property type="project" value="TreeGrafter"/>
</dbReference>
<accession>A0A8S2LW39</accession>
<dbReference type="SUPFAM" id="SSF49562">
    <property type="entry name" value="C2 domain (Calcium/lipid-binding domain, CaLB)"/>
    <property type="match status" value="2"/>
</dbReference>
<dbReference type="InterPro" id="IPR035892">
    <property type="entry name" value="C2_domain_sf"/>
</dbReference>
<gene>
    <name evidence="2" type="ORF">BYL167_LOCUS9556</name>
</gene>
<comment type="caution">
    <text evidence="2">The sequence shown here is derived from an EMBL/GenBank/DDBJ whole genome shotgun (WGS) entry which is preliminary data.</text>
</comment>
<dbReference type="GO" id="GO:0034451">
    <property type="term" value="C:centriolar satellite"/>
    <property type="evidence" value="ECO:0007669"/>
    <property type="project" value="TreeGrafter"/>
</dbReference>
<dbReference type="EMBL" id="CAJOBH010002764">
    <property type="protein sequence ID" value="CAF3922241.1"/>
    <property type="molecule type" value="Genomic_DNA"/>
</dbReference>
<feature type="domain" description="C2" evidence="1">
    <location>
        <begin position="322"/>
        <end position="477"/>
    </location>
</feature>
<dbReference type="PROSITE" id="PS50004">
    <property type="entry name" value="C2"/>
    <property type="match status" value="2"/>
</dbReference>
<dbReference type="PANTHER" id="PTHR21254">
    <property type="entry name" value="C2 DOMAIN-CONTAINING PROTEIN 3"/>
    <property type="match status" value="1"/>
</dbReference>
<evidence type="ECO:0000259" key="1">
    <source>
        <dbReference type="PROSITE" id="PS50004"/>
    </source>
</evidence>
<dbReference type="AlphaFoldDB" id="A0A8S2LW39"/>
<evidence type="ECO:0000313" key="2">
    <source>
        <dbReference type="EMBL" id="CAF3922241.1"/>
    </source>
</evidence>
<proteinExistence type="predicted"/>
<protein>
    <recommendedName>
        <fullName evidence="1">C2 domain-containing protein</fullName>
    </recommendedName>
</protein>
<name>A0A8S2LW39_9BILA</name>
<reference evidence="2" key="1">
    <citation type="submission" date="2021-02" db="EMBL/GenBank/DDBJ databases">
        <authorList>
            <person name="Nowell W R."/>
        </authorList>
    </citation>
    <scope>NUCLEOTIDE SEQUENCE</scope>
</reference>
<dbReference type="InterPro" id="IPR000008">
    <property type="entry name" value="C2_dom"/>
</dbReference>